<organism evidence="2 3">
    <name type="scientific">Periconia macrospinosa</name>
    <dbReference type="NCBI Taxonomy" id="97972"/>
    <lineage>
        <taxon>Eukaryota</taxon>
        <taxon>Fungi</taxon>
        <taxon>Dikarya</taxon>
        <taxon>Ascomycota</taxon>
        <taxon>Pezizomycotina</taxon>
        <taxon>Dothideomycetes</taxon>
        <taxon>Pleosporomycetidae</taxon>
        <taxon>Pleosporales</taxon>
        <taxon>Massarineae</taxon>
        <taxon>Periconiaceae</taxon>
        <taxon>Periconia</taxon>
    </lineage>
</organism>
<accession>A0A2V1DVN1</accession>
<gene>
    <name evidence="2" type="ORF">DM02DRAFT_358750</name>
</gene>
<dbReference type="EMBL" id="KZ805359">
    <property type="protein sequence ID" value="PVI01315.1"/>
    <property type="molecule type" value="Genomic_DNA"/>
</dbReference>
<name>A0A2V1DVN1_9PLEO</name>
<keyword evidence="1" id="KW-0812">Transmembrane</keyword>
<proteinExistence type="predicted"/>
<protein>
    <submittedName>
        <fullName evidence="2">Uncharacterized protein</fullName>
    </submittedName>
</protein>
<keyword evidence="3" id="KW-1185">Reference proteome</keyword>
<reference evidence="2 3" key="1">
    <citation type="journal article" date="2018" name="Sci. Rep.">
        <title>Comparative genomics provides insights into the lifestyle and reveals functional heterogeneity of dark septate endophytic fungi.</title>
        <authorList>
            <person name="Knapp D.G."/>
            <person name="Nemeth J.B."/>
            <person name="Barry K."/>
            <person name="Hainaut M."/>
            <person name="Henrissat B."/>
            <person name="Johnson J."/>
            <person name="Kuo A."/>
            <person name="Lim J.H.P."/>
            <person name="Lipzen A."/>
            <person name="Nolan M."/>
            <person name="Ohm R.A."/>
            <person name="Tamas L."/>
            <person name="Grigoriev I.V."/>
            <person name="Spatafora J.W."/>
            <person name="Nagy L.G."/>
            <person name="Kovacs G.M."/>
        </authorList>
    </citation>
    <scope>NUCLEOTIDE SEQUENCE [LARGE SCALE GENOMIC DNA]</scope>
    <source>
        <strain evidence="2 3">DSE2036</strain>
    </source>
</reference>
<evidence type="ECO:0000256" key="1">
    <source>
        <dbReference type="SAM" id="Phobius"/>
    </source>
</evidence>
<evidence type="ECO:0000313" key="2">
    <source>
        <dbReference type="EMBL" id="PVI01315.1"/>
    </source>
</evidence>
<keyword evidence="1" id="KW-1133">Transmembrane helix</keyword>
<keyword evidence="1" id="KW-0472">Membrane</keyword>
<feature type="transmembrane region" description="Helical" evidence="1">
    <location>
        <begin position="59"/>
        <end position="80"/>
    </location>
</feature>
<dbReference type="Proteomes" id="UP000244855">
    <property type="component" value="Unassembled WGS sequence"/>
</dbReference>
<evidence type="ECO:0000313" key="3">
    <source>
        <dbReference type="Proteomes" id="UP000244855"/>
    </source>
</evidence>
<sequence>MNVPHRHGVGGKKTLVNCSSFLGLIKPSRICLLHFPLAEFLLFSRGICVYPFLPFAFFLGVFFSLMEFVLLGMMMVLYLYMRTVTCMFDISICLLLLLLLFLLYNDNDNDVNDDDNEGRCK</sequence>
<feature type="transmembrane region" description="Helical" evidence="1">
    <location>
        <begin position="87"/>
        <end position="104"/>
    </location>
</feature>
<dbReference type="AlphaFoldDB" id="A0A2V1DVN1"/>
<feature type="transmembrane region" description="Helical" evidence="1">
    <location>
        <begin position="30"/>
        <end position="53"/>
    </location>
</feature>